<dbReference type="VEuPathDB" id="FungiDB:PEXP_048390"/>
<dbReference type="GeneID" id="27677382"/>
<dbReference type="PhylomeDB" id="A0A0A2K4P6"/>
<sequence length="362" mass="41736">MYHLQCFHEDPEPGTRPLKEWPCSPDKVMELLTAWYDSDKPFFKKQDLENVSNQLNRRYNTRKNNSKKQLISVKGLTGSKISYEVVTGQNHTGAAMNEDWEIQQPNIRYSCYEQLISSVEYGKIKLEEAFFPLQIEHSMLVRASDTKLPISVPYIENSEAVDEFLRNALKNWKESPEWEILKGLLKRVPTHEIHKIIGIASGSMEFGADDGDCTRRSAVQHSLMIALKEKIEDMKDAEVRCYAQEPRYTAVDAWALAEHGCQVLEDPQALLEIDNDCILFSCCPAIPLKEITADFARPVMLIWDRVVYGGNRRFSPMHNPNSTRVVNMVEDEYDCYSFWDLHDTVLAPFMSELVVYIRRSAE</sequence>
<dbReference type="HOGENOM" id="CLU_032332_0_0_1"/>
<accession>A0A0A2K4P6</accession>
<reference evidence="2 3" key="1">
    <citation type="journal article" date="2015" name="Mol. Plant Microbe Interact.">
        <title>Genome, transcriptome, and functional analyses of Penicillium expansum provide new insights into secondary metabolism and pathogenicity.</title>
        <authorList>
            <person name="Ballester A.R."/>
            <person name="Marcet-Houben M."/>
            <person name="Levin E."/>
            <person name="Sela N."/>
            <person name="Selma-Lazaro C."/>
            <person name="Carmona L."/>
            <person name="Wisniewski M."/>
            <person name="Droby S."/>
            <person name="Gonzalez-Candelas L."/>
            <person name="Gabaldon T."/>
        </authorList>
    </citation>
    <scope>NUCLEOTIDE SEQUENCE [LARGE SCALE GENOMIC DNA]</scope>
    <source>
        <strain evidence="2 3">MD-8</strain>
    </source>
</reference>
<evidence type="ECO:0000313" key="2">
    <source>
        <dbReference type="EMBL" id="KGO62662.1"/>
    </source>
</evidence>
<organism evidence="2 3">
    <name type="scientific">Penicillium expansum</name>
    <name type="common">Blue mold rot fungus</name>
    <dbReference type="NCBI Taxonomy" id="27334"/>
    <lineage>
        <taxon>Eukaryota</taxon>
        <taxon>Fungi</taxon>
        <taxon>Dikarya</taxon>
        <taxon>Ascomycota</taxon>
        <taxon>Pezizomycotina</taxon>
        <taxon>Eurotiomycetes</taxon>
        <taxon>Eurotiomycetidae</taxon>
        <taxon>Eurotiales</taxon>
        <taxon>Aspergillaceae</taxon>
        <taxon>Penicillium</taxon>
    </lineage>
</organism>
<keyword evidence="3" id="KW-1185">Reference proteome</keyword>
<dbReference type="EMBL" id="JQFZ01000020">
    <property type="protein sequence ID" value="KGO62662.1"/>
    <property type="molecule type" value="Genomic_DNA"/>
</dbReference>
<dbReference type="Proteomes" id="UP000030143">
    <property type="component" value="Unassembled WGS sequence"/>
</dbReference>
<dbReference type="InterPro" id="IPR012942">
    <property type="entry name" value="SRR1-like"/>
</dbReference>
<dbReference type="PANTHER" id="PTHR42080:SF3">
    <property type="entry name" value="SRR1-LIKE DOMAIN-CONTAINING PROTEIN"/>
    <property type="match status" value="1"/>
</dbReference>
<gene>
    <name evidence="2" type="ORF">PEX2_046880</name>
</gene>
<dbReference type="PANTHER" id="PTHR42080">
    <property type="entry name" value="SRR1 DOMAIN-CONTAINING PROTEIN"/>
    <property type="match status" value="1"/>
</dbReference>
<dbReference type="AlphaFoldDB" id="A0A0A2K4P6"/>
<dbReference type="OrthoDB" id="5230585at2759"/>
<name>A0A0A2K4P6_PENEN</name>
<protein>
    <recommendedName>
        <fullName evidence="1">SRR1-like domain-containing protein</fullName>
    </recommendedName>
</protein>
<proteinExistence type="predicted"/>
<feature type="domain" description="SRR1-like" evidence="1">
    <location>
        <begin position="187"/>
        <end position="311"/>
    </location>
</feature>
<dbReference type="Pfam" id="PF07985">
    <property type="entry name" value="SRR1"/>
    <property type="match status" value="1"/>
</dbReference>
<evidence type="ECO:0000259" key="1">
    <source>
        <dbReference type="Pfam" id="PF07985"/>
    </source>
</evidence>
<evidence type="ECO:0000313" key="3">
    <source>
        <dbReference type="Proteomes" id="UP000030143"/>
    </source>
</evidence>
<dbReference type="RefSeq" id="XP_016603193.1">
    <property type="nucleotide sequence ID" value="XM_016741963.1"/>
</dbReference>
<comment type="caution">
    <text evidence="2">The sequence shown here is derived from an EMBL/GenBank/DDBJ whole genome shotgun (WGS) entry which is preliminary data.</text>
</comment>